<dbReference type="AlphaFoldDB" id="A0A7E4UWT1"/>
<name>A0A7E4UWT1_PANRE</name>
<feature type="transmembrane region" description="Helical" evidence="1">
    <location>
        <begin position="17"/>
        <end position="44"/>
    </location>
</feature>
<feature type="transmembrane region" description="Helical" evidence="1">
    <location>
        <begin position="285"/>
        <end position="310"/>
    </location>
</feature>
<reference evidence="3" key="2">
    <citation type="submission" date="2020-10" db="UniProtKB">
        <authorList>
            <consortium name="WormBaseParasite"/>
        </authorList>
    </citation>
    <scope>IDENTIFICATION</scope>
</reference>
<evidence type="ECO:0000313" key="2">
    <source>
        <dbReference type="Proteomes" id="UP000492821"/>
    </source>
</evidence>
<dbReference type="WBParaSite" id="Pan_g13775.t1">
    <property type="protein sequence ID" value="Pan_g13775.t1"/>
    <property type="gene ID" value="Pan_g13775"/>
</dbReference>
<feature type="transmembrane region" description="Helical" evidence="1">
    <location>
        <begin position="134"/>
        <end position="157"/>
    </location>
</feature>
<protein>
    <submittedName>
        <fullName evidence="3">G protein-coupled receptor</fullName>
    </submittedName>
</protein>
<reference evidence="2" key="1">
    <citation type="journal article" date="2013" name="Genetics">
        <title>The draft genome and transcriptome of Panagrellus redivivus are shaped by the harsh demands of a free-living lifestyle.</title>
        <authorList>
            <person name="Srinivasan J."/>
            <person name="Dillman A.R."/>
            <person name="Macchietto M.G."/>
            <person name="Heikkinen L."/>
            <person name="Lakso M."/>
            <person name="Fracchia K.M."/>
            <person name="Antoshechkin I."/>
            <person name="Mortazavi A."/>
            <person name="Wong G."/>
            <person name="Sternberg P.W."/>
        </authorList>
    </citation>
    <scope>NUCLEOTIDE SEQUENCE [LARGE SCALE GENOMIC DNA]</scope>
    <source>
        <strain evidence="2">MT8872</strain>
    </source>
</reference>
<dbReference type="Proteomes" id="UP000492821">
    <property type="component" value="Unassembled WGS sequence"/>
</dbReference>
<feature type="transmembrane region" description="Helical" evidence="1">
    <location>
        <begin position="250"/>
        <end position="279"/>
    </location>
</feature>
<organism evidence="2 3">
    <name type="scientific">Panagrellus redivivus</name>
    <name type="common">Microworm</name>
    <dbReference type="NCBI Taxonomy" id="6233"/>
    <lineage>
        <taxon>Eukaryota</taxon>
        <taxon>Metazoa</taxon>
        <taxon>Ecdysozoa</taxon>
        <taxon>Nematoda</taxon>
        <taxon>Chromadorea</taxon>
        <taxon>Rhabditida</taxon>
        <taxon>Tylenchina</taxon>
        <taxon>Panagrolaimomorpha</taxon>
        <taxon>Panagrolaimoidea</taxon>
        <taxon>Panagrolaimidae</taxon>
        <taxon>Panagrellus</taxon>
    </lineage>
</organism>
<sequence>MHVNLTLDAIYSPDAEFVLHVGLTVACIMTAIVLPAFLYVVLNCSSRRITSFKRHILIHTIVAVLFLVILNMLKPYIFLPLFVIYPVGLLPFYNSTQTLIFVALLIWSTVTLFDLTMAQLLYRFISLRVDERRLTTVLPGYGLLAFSNVVFTFFFVVCIDDATIPSEKVSSFLSYAVPDIHELLEKSSATGILACDSQLTQMMAFTPFLTGLFVGSRVITFGSLMALNIKASKSLANSSNANSLPLYNDMFRTTLLCMFGLFLLCAIPTGLAFVIGFQWGFRRTHLLIIAFLVGMSFYPMYSMIVIVCSVSQYRKLAVKKVMSLVK</sequence>
<accession>A0A7E4UWT1</accession>
<feature type="transmembrane region" description="Helical" evidence="1">
    <location>
        <begin position="56"/>
        <end position="79"/>
    </location>
</feature>
<keyword evidence="1" id="KW-0472">Membrane</keyword>
<feature type="transmembrane region" description="Helical" evidence="1">
    <location>
        <begin position="208"/>
        <end position="229"/>
    </location>
</feature>
<keyword evidence="1" id="KW-1133">Transmembrane helix</keyword>
<evidence type="ECO:0000313" key="3">
    <source>
        <dbReference type="WBParaSite" id="Pan_g13775.t1"/>
    </source>
</evidence>
<keyword evidence="2" id="KW-1185">Reference proteome</keyword>
<feature type="transmembrane region" description="Helical" evidence="1">
    <location>
        <begin position="99"/>
        <end position="122"/>
    </location>
</feature>
<proteinExistence type="predicted"/>
<keyword evidence="1" id="KW-0812">Transmembrane</keyword>
<evidence type="ECO:0000256" key="1">
    <source>
        <dbReference type="SAM" id="Phobius"/>
    </source>
</evidence>